<organism evidence="1 2">
    <name type="scientific">Rhizoctonia solani AG-3 Rhs1AP</name>
    <dbReference type="NCBI Taxonomy" id="1086054"/>
    <lineage>
        <taxon>Eukaryota</taxon>
        <taxon>Fungi</taxon>
        <taxon>Dikarya</taxon>
        <taxon>Basidiomycota</taxon>
        <taxon>Agaricomycotina</taxon>
        <taxon>Agaricomycetes</taxon>
        <taxon>Cantharellales</taxon>
        <taxon>Ceratobasidiaceae</taxon>
        <taxon>Rhizoctonia</taxon>
    </lineage>
</organism>
<protein>
    <submittedName>
        <fullName evidence="1">Fungal zn(2)-cys(6) binuclear cluster domain protein, putative</fullName>
    </submittedName>
</protein>
<sequence length="333" mass="38141">MNELVLDRRIESNTLPFLVNGFASWSTLFIFETTQIIPVVARHILRSRSFDPQTRQIMLLIFNTSLAISRTKDYSLPQFTTLQRQIDRSPARDPSPRRYGVTRELALATMEHSHQFISMLFKVGSFASVLSVMDLYAPVFRRACPECSEGLVNLRRCLTTLDVQLKYYASLDDLLSLITHRPMFLRYTLDFLSPQEEPIMKSNKGTGLRWMYGVPDQLMFTLAKMNGLFEDFGNRVDPETIQELEQEIAACRPVVSIGSGEDPIMNLGRIMVQEAWTMAARVYLYMGLCGANSLDVREVKVWNVFMRRLGGVKSRRHPDSFLVYPIAIPQLVP</sequence>
<dbReference type="Proteomes" id="UP000030108">
    <property type="component" value="Unassembled WGS sequence"/>
</dbReference>
<reference evidence="2" key="1">
    <citation type="journal article" date="2014" name="Genome Announc.">
        <title>Draft genome sequence of the plant-pathogenic soil fungus Rhizoctonia solani anastomosis group 3 strain Rhs1AP.</title>
        <authorList>
            <person name="Cubeta M.A."/>
            <person name="Thomas E."/>
            <person name="Dean R.A."/>
            <person name="Jabaji S."/>
            <person name="Neate S.M."/>
            <person name="Tavantzis S."/>
            <person name="Toda T."/>
            <person name="Vilgalys R."/>
            <person name="Bharathan N."/>
            <person name="Fedorova-Abrams N."/>
            <person name="Pakala S.B."/>
            <person name="Pakala S.M."/>
            <person name="Zafar N."/>
            <person name="Joardar V."/>
            <person name="Losada L."/>
            <person name="Nierman W.C."/>
        </authorList>
    </citation>
    <scope>NUCLEOTIDE SEQUENCE [LARGE SCALE GENOMIC DNA]</scope>
    <source>
        <strain evidence="2">AG-3</strain>
    </source>
</reference>
<gene>
    <name evidence="1" type="ORF">RSOL_041530</name>
</gene>
<dbReference type="OrthoDB" id="3301916at2759"/>
<accession>X8IYP1</accession>
<dbReference type="AlphaFoldDB" id="X8IYP1"/>
<evidence type="ECO:0000313" key="2">
    <source>
        <dbReference type="Proteomes" id="UP000030108"/>
    </source>
</evidence>
<name>X8IYP1_9AGAM</name>
<dbReference type="EMBL" id="JATN01000322">
    <property type="protein sequence ID" value="EUC54349.1"/>
    <property type="molecule type" value="Genomic_DNA"/>
</dbReference>
<proteinExistence type="predicted"/>
<comment type="caution">
    <text evidence="1">The sequence shown here is derived from an EMBL/GenBank/DDBJ whole genome shotgun (WGS) entry which is preliminary data.</text>
</comment>
<evidence type="ECO:0000313" key="1">
    <source>
        <dbReference type="EMBL" id="EUC54349.1"/>
    </source>
</evidence>